<evidence type="ECO:0000313" key="2">
    <source>
        <dbReference type="Proteomes" id="UP000198688"/>
    </source>
</evidence>
<accession>A0A1H2DCA1</accession>
<dbReference type="STRING" id="113562.SAMN04489716_9174"/>
<evidence type="ECO:0000313" key="1">
    <source>
        <dbReference type="EMBL" id="SDT80370.1"/>
    </source>
</evidence>
<name>A0A1H2DCA1_9ACTN</name>
<organism evidence="1 2">
    <name type="scientific">Actinoplanes derwentensis</name>
    <dbReference type="NCBI Taxonomy" id="113562"/>
    <lineage>
        <taxon>Bacteria</taxon>
        <taxon>Bacillati</taxon>
        <taxon>Actinomycetota</taxon>
        <taxon>Actinomycetes</taxon>
        <taxon>Micromonosporales</taxon>
        <taxon>Micromonosporaceae</taxon>
        <taxon>Actinoplanes</taxon>
    </lineage>
</organism>
<dbReference type="AlphaFoldDB" id="A0A1H2DCA1"/>
<reference evidence="1 2" key="1">
    <citation type="submission" date="2016-10" db="EMBL/GenBank/DDBJ databases">
        <authorList>
            <person name="de Groot N.N."/>
        </authorList>
    </citation>
    <scope>NUCLEOTIDE SEQUENCE [LARGE SCALE GENOMIC DNA]</scope>
    <source>
        <strain evidence="1 2">DSM 43941</strain>
    </source>
</reference>
<protein>
    <submittedName>
        <fullName evidence="1">Uncharacterized protein</fullName>
    </submittedName>
</protein>
<dbReference type="Proteomes" id="UP000198688">
    <property type="component" value="Chromosome I"/>
</dbReference>
<sequence>MPSLWRLIGGAQRLAVALTPPVGNGSPEHFFPRPNKFRLELGHDSSGVRMQAWRSGFVTYESAQTEYNRLCRQTGLSTRPEPIKGSPDSRVSRWPSPAAYAAVMDEARRRFMITAEVLVEVTDAAILRRAALDRVAEAGFVADGDRSADQVRAAEHDDVHADVHADVAAALGWVVNADAILEDAVGAEVVSSTTSVDDEGAAESGAEGMPDFTTLFPLCRCGADDCEDCSGFQMTPRLAAILWAVAQLHADFAYDDVQHFGDAVVSEKDGGWAVFADYPRITWGQDAVWRRQAARAFDDLAADLAAGQLPLATCPGEEMAMHVILRSAQGAAADGWGVPPEKLNLLPGHDDDFDWDLAVDVLLQDEDILHLFDEQLDGIEDPESEENQRFRIGDYRPEAWFKPFRNATPRDGRRPFRR</sequence>
<proteinExistence type="predicted"/>
<keyword evidence="2" id="KW-1185">Reference proteome</keyword>
<dbReference type="EMBL" id="LT629758">
    <property type="protein sequence ID" value="SDT80370.1"/>
    <property type="molecule type" value="Genomic_DNA"/>
</dbReference>
<gene>
    <name evidence="1" type="ORF">SAMN04489716_9174</name>
</gene>